<gene>
    <name evidence="9" type="ORF">Pcinc_008123</name>
</gene>
<dbReference type="InterPro" id="IPR019330">
    <property type="entry name" value="MESD"/>
</dbReference>
<dbReference type="Proteomes" id="UP001286313">
    <property type="component" value="Unassembled WGS sequence"/>
</dbReference>
<dbReference type="PANTHER" id="PTHR17600">
    <property type="entry name" value="MESODERM DEVELOPMENT CANDIDATE 2"/>
    <property type="match status" value="1"/>
</dbReference>
<comment type="subcellular location">
    <subcellularLocation>
        <location evidence="1">Endoplasmic reticulum</location>
    </subcellularLocation>
</comment>
<keyword evidence="4 8" id="KW-0732">Signal</keyword>
<sequence length="216" mass="25070">MAGGNEGRGSLLVALLLLVLLEVYTFTFSEAKKSAEDDTKPSWAKKDIRDYSDADLERLLDQWDEDEEPLPEDELPEHLRPQPKMTFDPDNIGDPESLLKMSKKGRTLMMFVQVKDELDPDRAEEVTKLWQGALYNNHIQAERYMVDQRRAIFMFKDGAQAWDAKDFLVQQKEVKECSIENKIYHGHLTPEGKKELKEAKAKKSQEKKKKKKKEEL</sequence>
<comment type="similarity">
    <text evidence="2">Belongs to the MESD family.</text>
</comment>
<evidence type="ECO:0000256" key="2">
    <source>
        <dbReference type="ARBA" id="ARBA00011068"/>
    </source>
</evidence>
<feature type="compositionally biased region" description="Acidic residues" evidence="7">
    <location>
        <begin position="66"/>
        <end position="75"/>
    </location>
</feature>
<feature type="chain" id="PRO_5042100112" description="Mesoderm development candidate 2" evidence="8">
    <location>
        <begin position="32"/>
        <end position="216"/>
    </location>
</feature>
<proteinExistence type="inferred from homology"/>
<feature type="signal peptide" evidence="8">
    <location>
        <begin position="1"/>
        <end position="31"/>
    </location>
</feature>
<dbReference type="AlphaFoldDB" id="A0AAE1G9N0"/>
<keyword evidence="5" id="KW-0256">Endoplasmic reticulum</keyword>
<comment type="caution">
    <text evidence="9">The sequence shown here is derived from an EMBL/GenBank/DDBJ whole genome shotgun (WGS) entry which is preliminary data.</text>
</comment>
<dbReference type="GO" id="GO:0016055">
    <property type="term" value="P:Wnt signaling pathway"/>
    <property type="evidence" value="ECO:0007669"/>
    <property type="project" value="UniProtKB-KW"/>
</dbReference>
<organism evidence="9 10">
    <name type="scientific">Petrolisthes cinctipes</name>
    <name type="common">Flat porcelain crab</name>
    <dbReference type="NCBI Taxonomy" id="88211"/>
    <lineage>
        <taxon>Eukaryota</taxon>
        <taxon>Metazoa</taxon>
        <taxon>Ecdysozoa</taxon>
        <taxon>Arthropoda</taxon>
        <taxon>Crustacea</taxon>
        <taxon>Multicrustacea</taxon>
        <taxon>Malacostraca</taxon>
        <taxon>Eumalacostraca</taxon>
        <taxon>Eucarida</taxon>
        <taxon>Decapoda</taxon>
        <taxon>Pleocyemata</taxon>
        <taxon>Anomura</taxon>
        <taxon>Galatheoidea</taxon>
        <taxon>Porcellanidae</taxon>
        <taxon>Petrolisthes</taxon>
    </lineage>
</organism>
<evidence type="ECO:0008006" key="11">
    <source>
        <dbReference type="Google" id="ProtNLM"/>
    </source>
</evidence>
<evidence type="ECO:0000256" key="4">
    <source>
        <dbReference type="ARBA" id="ARBA00022729"/>
    </source>
</evidence>
<keyword evidence="3" id="KW-0879">Wnt signaling pathway</keyword>
<reference evidence="9" key="1">
    <citation type="submission" date="2023-10" db="EMBL/GenBank/DDBJ databases">
        <title>Genome assemblies of two species of porcelain crab, Petrolisthes cinctipes and Petrolisthes manimaculis (Anomura: Porcellanidae).</title>
        <authorList>
            <person name="Angst P."/>
        </authorList>
    </citation>
    <scope>NUCLEOTIDE SEQUENCE</scope>
    <source>
        <strain evidence="9">PB745_01</strain>
        <tissue evidence="9">Gill</tissue>
    </source>
</reference>
<feature type="compositionally biased region" description="Basic and acidic residues" evidence="7">
    <location>
        <begin position="188"/>
        <end position="204"/>
    </location>
</feature>
<evidence type="ECO:0000256" key="7">
    <source>
        <dbReference type="SAM" id="MobiDB-lite"/>
    </source>
</evidence>
<keyword evidence="10" id="KW-1185">Reference proteome</keyword>
<dbReference type="GO" id="GO:0006457">
    <property type="term" value="P:protein folding"/>
    <property type="evidence" value="ECO:0007669"/>
    <property type="project" value="InterPro"/>
</dbReference>
<evidence type="ECO:0000256" key="3">
    <source>
        <dbReference type="ARBA" id="ARBA00022687"/>
    </source>
</evidence>
<evidence type="ECO:0000256" key="8">
    <source>
        <dbReference type="SAM" id="SignalP"/>
    </source>
</evidence>
<keyword evidence="6" id="KW-0143">Chaperone</keyword>
<feature type="region of interest" description="Disordered" evidence="7">
    <location>
        <begin position="66"/>
        <end position="96"/>
    </location>
</feature>
<protein>
    <recommendedName>
        <fullName evidence="11">Mesoderm development candidate 2</fullName>
    </recommendedName>
</protein>
<dbReference type="EMBL" id="JAWQEG010000607">
    <property type="protein sequence ID" value="KAK3887795.1"/>
    <property type="molecule type" value="Genomic_DNA"/>
</dbReference>
<dbReference type="Pfam" id="PF10185">
    <property type="entry name" value="Mesd"/>
    <property type="match status" value="1"/>
</dbReference>
<evidence type="ECO:0000313" key="9">
    <source>
        <dbReference type="EMBL" id="KAK3887795.1"/>
    </source>
</evidence>
<dbReference type="GO" id="GO:0005783">
    <property type="term" value="C:endoplasmic reticulum"/>
    <property type="evidence" value="ECO:0007669"/>
    <property type="project" value="UniProtKB-SubCell"/>
</dbReference>
<feature type="compositionally biased region" description="Basic residues" evidence="7">
    <location>
        <begin position="205"/>
        <end position="216"/>
    </location>
</feature>
<accession>A0AAE1G9N0</accession>
<evidence type="ECO:0000256" key="1">
    <source>
        <dbReference type="ARBA" id="ARBA00004240"/>
    </source>
</evidence>
<dbReference type="PANTHER" id="PTHR17600:SF2">
    <property type="entry name" value="LRP CHAPERONE MESD"/>
    <property type="match status" value="1"/>
</dbReference>
<evidence type="ECO:0000256" key="6">
    <source>
        <dbReference type="ARBA" id="ARBA00023186"/>
    </source>
</evidence>
<evidence type="ECO:0000256" key="5">
    <source>
        <dbReference type="ARBA" id="ARBA00022824"/>
    </source>
</evidence>
<feature type="region of interest" description="Disordered" evidence="7">
    <location>
        <begin position="188"/>
        <end position="216"/>
    </location>
</feature>
<dbReference type="Gene3D" id="3.30.70.260">
    <property type="match status" value="1"/>
</dbReference>
<evidence type="ECO:0000313" key="10">
    <source>
        <dbReference type="Proteomes" id="UP001286313"/>
    </source>
</evidence>
<name>A0AAE1G9N0_PETCI</name>
<dbReference type="Gene3D" id="6.10.250.640">
    <property type="match status" value="1"/>
</dbReference>